<accession>A0ABX8AJQ6</accession>
<keyword evidence="3" id="KW-1185">Reference proteome</keyword>
<organism evidence="2 3">
    <name type="scientific">Pseudovibrio brasiliensis</name>
    <dbReference type="NCBI Taxonomy" id="1898042"/>
    <lineage>
        <taxon>Bacteria</taxon>
        <taxon>Pseudomonadati</taxon>
        <taxon>Pseudomonadota</taxon>
        <taxon>Alphaproteobacteria</taxon>
        <taxon>Hyphomicrobiales</taxon>
        <taxon>Stappiaceae</taxon>
        <taxon>Pseudovibrio</taxon>
    </lineage>
</organism>
<dbReference type="RefSeq" id="WP_075698830.1">
    <property type="nucleotide sequence ID" value="NZ_CP074126.1"/>
</dbReference>
<name>A0ABX8AJQ6_9HYPH</name>
<evidence type="ECO:0000313" key="3">
    <source>
        <dbReference type="Proteomes" id="UP000680706"/>
    </source>
</evidence>
<feature type="coiled-coil region" evidence="1">
    <location>
        <begin position="45"/>
        <end position="72"/>
    </location>
</feature>
<evidence type="ECO:0000256" key="1">
    <source>
        <dbReference type="SAM" id="Coils"/>
    </source>
</evidence>
<reference evidence="2 3" key="1">
    <citation type="journal article" date="2021" name="Angew. Chem. Int. Ed. Engl.">
        <title>A novel family of nonribosomal peptides modulate collective behavior in Pseudovibrio bacteria isolated from marine sponges.</title>
        <authorList>
            <person name="Ioca L.P."/>
            <person name="Dai Y."/>
            <person name="Kunakom S."/>
            <person name="Diaz-Espinosa J."/>
            <person name="Krunic A."/>
            <person name="Crnkovic C.M."/>
            <person name="Orjala J."/>
            <person name="Sanchez L.M."/>
            <person name="Ferreira A.G."/>
            <person name="Berlinck R.G.S."/>
            <person name="Eustaquio A.S."/>
        </authorList>
    </citation>
    <scope>NUCLEOTIDE SEQUENCE [LARGE SCALE GENOMIC DNA]</scope>
    <source>
        <strain evidence="2 3">Ab134</strain>
    </source>
</reference>
<dbReference type="Proteomes" id="UP000680706">
    <property type="component" value="Chromosome"/>
</dbReference>
<dbReference type="EMBL" id="CP074126">
    <property type="protein sequence ID" value="QUS54482.1"/>
    <property type="molecule type" value="Genomic_DNA"/>
</dbReference>
<protein>
    <submittedName>
        <fullName evidence="2">Uncharacterized protein</fullName>
    </submittedName>
</protein>
<sequence>MQPNTQNQTKLPAAPPLPTREDLETALNLFAKLVDKYGTDYLPFFLRIERELIALEEEKDALSRARARARMHTTPKRA</sequence>
<proteinExistence type="predicted"/>
<keyword evidence="1" id="KW-0175">Coiled coil</keyword>
<evidence type="ECO:0000313" key="2">
    <source>
        <dbReference type="EMBL" id="QUS54482.1"/>
    </source>
</evidence>
<gene>
    <name evidence="2" type="ORF">KGB56_13890</name>
</gene>